<dbReference type="AlphaFoldDB" id="A0A0D2AKH4"/>
<dbReference type="RefSeq" id="XP_016245679.1">
    <property type="nucleotide sequence ID" value="XM_016395823.1"/>
</dbReference>
<dbReference type="RefSeq" id="XP_016245677.1">
    <property type="nucleotide sequence ID" value="XM_016395821.1"/>
</dbReference>
<organism evidence="1 2">
    <name type="scientific">Cladophialophora immunda</name>
    <dbReference type="NCBI Taxonomy" id="569365"/>
    <lineage>
        <taxon>Eukaryota</taxon>
        <taxon>Fungi</taxon>
        <taxon>Dikarya</taxon>
        <taxon>Ascomycota</taxon>
        <taxon>Pezizomycotina</taxon>
        <taxon>Eurotiomycetes</taxon>
        <taxon>Chaetothyriomycetidae</taxon>
        <taxon>Chaetothyriales</taxon>
        <taxon>Herpotrichiellaceae</taxon>
        <taxon>Cladophialophora</taxon>
    </lineage>
</organism>
<dbReference type="EMBL" id="KN847044">
    <property type="protein sequence ID" value="KIW25459.1"/>
    <property type="molecule type" value="Genomic_DNA"/>
</dbReference>
<gene>
    <name evidence="1" type="ORF">PV07_08630</name>
</gene>
<dbReference type="VEuPathDB" id="FungiDB:PV07_08630"/>
<dbReference type="EMBL" id="KN847044">
    <property type="protein sequence ID" value="KIW25463.1"/>
    <property type="molecule type" value="Genomic_DNA"/>
</dbReference>
<reference evidence="1 2" key="1">
    <citation type="submission" date="2015-01" db="EMBL/GenBank/DDBJ databases">
        <title>The Genome Sequence of Cladophialophora immunda CBS83496.</title>
        <authorList>
            <consortium name="The Broad Institute Genomics Platform"/>
            <person name="Cuomo C."/>
            <person name="de Hoog S."/>
            <person name="Gorbushina A."/>
            <person name="Stielow B."/>
            <person name="Teixiera M."/>
            <person name="Abouelleil A."/>
            <person name="Chapman S.B."/>
            <person name="Priest M."/>
            <person name="Young S.K."/>
            <person name="Wortman J."/>
            <person name="Nusbaum C."/>
            <person name="Birren B."/>
        </authorList>
    </citation>
    <scope>NUCLEOTIDE SEQUENCE [LARGE SCALE GENOMIC DNA]</scope>
    <source>
        <strain evidence="1 2">CBS 83496</strain>
    </source>
</reference>
<sequence>MNPRMGQVPVCLPTSLRWEGLWCCERTMKEYQLAALLSDQQETVILSFSPETYASQMLVAASPTEAVAARRKTRPRWAVVVRTIIIRKSRALIGGTRPNLRPDIDLDQSSGLGAAIPQKTSLKGESAIIVLLTG</sequence>
<dbReference type="HOGENOM" id="CLU_1895985_0_0_1"/>
<proteinExistence type="predicted"/>
<accession>A0A0D2AKH4</accession>
<dbReference type="RefSeq" id="XP_016245678.1">
    <property type="nucleotide sequence ID" value="XM_016395822.1"/>
</dbReference>
<evidence type="ECO:0000313" key="1">
    <source>
        <dbReference type="EMBL" id="KIW25462.1"/>
    </source>
</evidence>
<keyword evidence="2" id="KW-1185">Reference proteome</keyword>
<dbReference type="RefSeq" id="XP_016245676.1">
    <property type="nucleotide sequence ID" value="XM_016395820.1"/>
</dbReference>
<name>A0A0D2AKH4_9EURO</name>
<dbReference type="EMBL" id="KN847044">
    <property type="protein sequence ID" value="KIW25461.1"/>
    <property type="molecule type" value="Genomic_DNA"/>
</dbReference>
<dbReference type="Proteomes" id="UP000054466">
    <property type="component" value="Unassembled WGS sequence"/>
</dbReference>
<evidence type="ECO:0000313" key="2">
    <source>
        <dbReference type="Proteomes" id="UP000054466"/>
    </source>
</evidence>
<dbReference type="GeneID" id="27347824"/>
<dbReference type="EMBL" id="KN847044">
    <property type="protein sequence ID" value="KIW25462.1"/>
    <property type="molecule type" value="Genomic_DNA"/>
</dbReference>
<dbReference type="RefSeq" id="XP_016245675.1">
    <property type="nucleotide sequence ID" value="XM_016395819.1"/>
</dbReference>
<dbReference type="EMBL" id="KN847044">
    <property type="protein sequence ID" value="KIW25460.1"/>
    <property type="molecule type" value="Genomic_DNA"/>
</dbReference>
<protein>
    <submittedName>
        <fullName evidence="1">Uncharacterized protein</fullName>
    </submittedName>
</protein>